<dbReference type="Pfam" id="PF00931">
    <property type="entry name" value="NB-ARC"/>
    <property type="match status" value="1"/>
</dbReference>
<organism evidence="4 5">
    <name type="scientific">Rhinocladiella mackenziei CBS 650.93</name>
    <dbReference type="NCBI Taxonomy" id="1442369"/>
    <lineage>
        <taxon>Eukaryota</taxon>
        <taxon>Fungi</taxon>
        <taxon>Dikarya</taxon>
        <taxon>Ascomycota</taxon>
        <taxon>Pezizomycotina</taxon>
        <taxon>Eurotiomycetes</taxon>
        <taxon>Chaetothyriomycetidae</taxon>
        <taxon>Chaetothyriales</taxon>
        <taxon>Herpotrichiellaceae</taxon>
        <taxon>Rhinocladiella</taxon>
    </lineage>
</organism>
<feature type="domain" description="NB-ARC" evidence="2">
    <location>
        <begin position="378"/>
        <end position="506"/>
    </location>
</feature>
<gene>
    <name evidence="4" type="ORF">Z518_01545</name>
</gene>
<dbReference type="HOGENOM" id="CLU_000288_125_3_1"/>
<dbReference type="GO" id="GO:0043531">
    <property type="term" value="F:ADP binding"/>
    <property type="evidence" value="ECO:0007669"/>
    <property type="project" value="InterPro"/>
</dbReference>
<accession>A0A0D2G689</accession>
<dbReference type="GO" id="GO:0009116">
    <property type="term" value="P:nucleoside metabolic process"/>
    <property type="evidence" value="ECO:0007669"/>
    <property type="project" value="InterPro"/>
</dbReference>
<dbReference type="EMBL" id="KN847475">
    <property type="protein sequence ID" value="KIX10462.1"/>
    <property type="molecule type" value="Genomic_DNA"/>
</dbReference>
<dbReference type="GeneID" id="25289616"/>
<evidence type="ECO:0000313" key="5">
    <source>
        <dbReference type="Proteomes" id="UP000053617"/>
    </source>
</evidence>
<dbReference type="Gene3D" id="1.25.40.10">
    <property type="entry name" value="Tetratricopeptide repeat domain"/>
    <property type="match status" value="2"/>
</dbReference>
<proteinExistence type="predicted"/>
<dbReference type="SUPFAM" id="SSF52540">
    <property type="entry name" value="P-loop containing nucleoside triphosphate hydrolases"/>
    <property type="match status" value="1"/>
</dbReference>
<dbReference type="InterPro" id="IPR002182">
    <property type="entry name" value="NB-ARC"/>
</dbReference>
<dbReference type="InterPro" id="IPR035994">
    <property type="entry name" value="Nucleoside_phosphorylase_sf"/>
</dbReference>
<protein>
    <recommendedName>
        <fullName evidence="6">Nucleoside phosphorylase domain-containing protein</fullName>
    </recommendedName>
</protein>
<dbReference type="Pfam" id="PF01048">
    <property type="entry name" value="PNP_UDP_1"/>
    <property type="match status" value="1"/>
</dbReference>
<dbReference type="InterPro" id="IPR011990">
    <property type="entry name" value="TPR-like_helical_dom_sf"/>
</dbReference>
<dbReference type="Proteomes" id="UP000053617">
    <property type="component" value="Unassembled WGS sequence"/>
</dbReference>
<dbReference type="Pfam" id="PF13424">
    <property type="entry name" value="TPR_12"/>
    <property type="match status" value="2"/>
</dbReference>
<feature type="domain" description="Nucleoside phosphorylase" evidence="3">
    <location>
        <begin position="16"/>
        <end position="129"/>
    </location>
</feature>
<sequence>MAGVSAPLDRQGFETALICALPLEASCVQAVFDEFWKDYGKAPGDPNTYTTGAIGKRHVVLAYMPNMGTTSAAAVAVGLRLSFPKIKLALVVGICGGVPHGTDGEEIVLGDVIISQGLIQYDFGGQYPEAFKRKNTIRDSLGRPPPEIRAIQAKLETYHYVQKMQSNIAMFLDEILPKLPNTKHPGRENDVLYRPSYVHKHRAPVACDECREGDRICDVALKMECEDLGCGTVMRVTRKRLMDTPTGGPRIHFGIMGSANTVVKSGAHRDQIAKADGIIAFEMEGAGVWDYFPSIVIKGVCDYADSHKRKGWQRYAAATAAACMKAFLGEWSSNDAPTGSVDVARARTYFLAPRRRVKDFFGRGEELDKISSYFNDEVERPRILVLHALGGQGKSQIALEYCQKLRKTYQGVFWINSSTKSTTVQSFATIAHELDSSMAEVSNDDDAKVKFVLRMLEQWEDRWLVVFDNYDDPASFSDVEQFIPQEALTFQGRKGDILFTSRHRGLEELGTILDIPPMQEDAGVALLLHRYSSINVDDYMSEGSKIVDRLGGLALAIDQASAYMKHKRLPIDKLGDFLSQYEAQRKKVLQHTADHFWKYTRISDQNERETAINAFTTWEMTFQQLQNGRDSGGAVTHFLTLTAFLAPIRVSESLFKHHWESSKPPPDWLKIFVTSSDVDEEGPSSNAEEDANGQEHLTPEATDNAGTESSNETWDTELFWDHICLAYQMSLLQSISPAEGPEGAAFLLHPLIRDWLQLREHSKERQVYTHEAIDLIVSSIQTYNTRDSDVMIKQSILLHMDALLLAVKEYLKDGHRLGQDIKSCGNAGWFASFYRDHGRFDTSLYLFRTEMETRVRVLGKEHPDTLMSVNNLALVLSHQGKYPEAEQMHREALQVTERVLGYERPSTLRSMNNLAGVLSHQGKYPEAEQMHREVLQVTERVLGKKHPDTLTSKYPEAEQMHREVLQVRKRVLGKEHPGTLTSMNNLAGVLSHQGKYPEAEQMHRETLQVTERVLSKKHPDTLTSMNNLAFVLSHQGKYPEAESLQVQVFKASLEILRPQHPHVTIYCRGLLSIWESQGREDTEIETMLRDILGNHD</sequence>
<dbReference type="InterPro" id="IPR027417">
    <property type="entry name" value="P-loop_NTPase"/>
</dbReference>
<dbReference type="PANTHER" id="PTHR46082">
    <property type="entry name" value="ATP/GTP-BINDING PROTEIN-RELATED"/>
    <property type="match status" value="1"/>
</dbReference>
<dbReference type="InterPro" id="IPR053137">
    <property type="entry name" value="NLR-like"/>
</dbReference>
<dbReference type="STRING" id="1442369.A0A0D2G689"/>
<dbReference type="SUPFAM" id="SSF53167">
    <property type="entry name" value="Purine and uridine phosphorylases"/>
    <property type="match status" value="1"/>
</dbReference>
<dbReference type="SMART" id="SM00028">
    <property type="entry name" value="TPR"/>
    <property type="match status" value="3"/>
</dbReference>
<dbReference type="AlphaFoldDB" id="A0A0D2G689"/>
<dbReference type="PANTHER" id="PTHR46082:SF6">
    <property type="entry name" value="AAA+ ATPASE DOMAIN-CONTAINING PROTEIN-RELATED"/>
    <property type="match status" value="1"/>
</dbReference>
<evidence type="ECO:0008006" key="6">
    <source>
        <dbReference type="Google" id="ProtNLM"/>
    </source>
</evidence>
<dbReference type="SUPFAM" id="SSF48452">
    <property type="entry name" value="TPR-like"/>
    <property type="match status" value="2"/>
</dbReference>
<evidence type="ECO:0000259" key="3">
    <source>
        <dbReference type="Pfam" id="PF01048"/>
    </source>
</evidence>
<dbReference type="InterPro" id="IPR019734">
    <property type="entry name" value="TPR_rpt"/>
</dbReference>
<evidence type="ECO:0000313" key="4">
    <source>
        <dbReference type="EMBL" id="KIX10462.1"/>
    </source>
</evidence>
<name>A0A0D2G689_9EURO</name>
<dbReference type="OrthoDB" id="1658288at2759"/>
<evidence type="ECO:0000259" key="2">
    <source>
        <dbReference type="Pfam" id="PF00931"/>
    </source>
</evidence>
<feature type="region of interest" description="Disordered" evidence="1">
    <location>
        <begin position="679"/>
        <end position="710"/>
    </location>
</feature>
<dbReference type="VEuPathDB" id="FungiDB:Z518_01545"/>
<dbReference type="Gene3D" id="3.40.50.300">
    <property type="entry name" value="P-loop containing nucleotide triphosphate hydrolases"/>
    <property type="match status" value="1"/>
</dbReference>
<dbReference type="InterPro" id="IPR000845">
    <property type="entry name" value="Nucleoside_phosphorylase_d"/>
</dbReference>
<dbReference type="Pfam" id="PF13374">
    <property type="entry name" value="TPR_10"/>
    <property type="match status" value="2"/>
</dbReference>
<keyword evidence="5" id="KW-1185">Reference proteome</keyword>
<dbReference type="Gene3D" id="3.40.50.1580">
    <property type="entry name" value="Nucleoside phosphorylase domain"/>
    <property type="match status" value="1"/>
</dbReference>
<feature type="compositionally biased region" description="Acidic residues" evidence="1">
    <location>
        <begin position="679"/>
        <end position="692"/>
    </location>
</feature>
<dbReference type="RefSeq" id="XP_013277598.1">
    <property type="nucleotide sequence ID" value="XM_013422144.1"/>
</dbReference>
<dbReference type="GO" id="GO:0003824">
    <property type="term" value="F:catalytic activity"/>
    <property type="evidence" value="ECO:0007669"/>
    <property type="project" value="InterPro"/>
</dbReference>
<reference evidence="4 5" key="1">
    <citation type="submission" date="2015-01" db="EMBL/GenBank/DDBJ databases">
        <title>The Genome Sequence of Rhinocladiella mackenzie CBS 650.93.</title>
        <authorList>
            <consortium name="The Broad Institute Genomics Platform"/>
            <person name="Cuomo C."/>
            <person name="de Hoog S."/>
            <person name="Gorbushina A."/>
            <person name="Stielow B."/>
            <person name="Teixiera M."/>
            <person name="Abouelleil A."/>
            <person name="Chapman S.B."/>
            <person name="Priest M."/>
            <person name="Young S.K."/>
            <person name="Wortman J."/>
            <person name="Nusbaum C."/>
            <person name="Birren B."/>
        </authorList>
    </citation>
    <scope>NUCLEOTIDE SEQUENCE [LARGE SCALE GENOMIC DNA]</scope>
    <source>
        <strain evidence="4 5">CBS 650.93</strain>
    </source>
</reference>
<evidence type="ECO:0000256" key="1">
    <source>
        <dbReference type="SAM" id="MobiDB-lite"/>
    </source>
</evidence>